<accession>A0AAN8ZYI0</accession>
<dbReference type="InterPro" id="IPR016162">
    <property type="entry name" value="Ald_DH_N"/>
</dbReference>
<protein>
    <recommendedName>
        <fullName evidence="4">Aldehyde dehydrogenase</fullName>
    </recommendedName>
</protein>
<evidence type="ECO:0000256" key="1">
    <source>
        <dbReference type="ARBA" id="ARBA00009986"/>
    </source>
</evidence>
<feature type="domain" description="Aldehyde dehydrogenase" evidence="8">
    <location>
        <begin position="5"/>
        <end position="427"/>
    </location>
</feature>
<keyword evidence="10" id="KW-1185">Reference proteome</keyword>
<dbReference type="PIRSF" id="PIRSF036492">
    <property type="entry name" value="ALDH"/>
    <property type="match status" value="1"/>
</dbReference>
<dbReference type="GO" id="GO:0004029">
    <property type="term" value="F:aldehyde dehydrogenase (NAD+) activity"/>
    <property type="evidence" value="ECO:0007669"/>
    <property type="project" value="TreeGrafter"/>
</dbReference>
<dbReference type="InterPro" id="IPR029510">
    <property type="entry name" value="Ald_DH_CS_GLU"/>
</dbReference>
<dbReference type="PANTHER" id="PTHR43570">
    <property type="entry name" value="ALDEHYDE DEHYDROGENASE"/>
    <property type="match status" value="1"/>
</dbReference>
<feature type="active site" evidence="5">
    <location>
        <position position="243"/>
    </location>
</feature>
<gene>
    <name evidence="9" type="primary">ALDH3A2_3</name>
    <name evidence="9" type="ORF">SK128_014725</name>
</gene>
<dbReference type="PANTHER" id="PTHR43570:SF16">
    <property type="entry name" value="ALDEHYDE DEHYDROGENASE TYPE III, ISOFORM Q"/>
    <property type="match status" value="1"/>
</dbReference>
<comment type="caution">
    <text evidence="9">The sequence shown here is derived from an EMBL/GenBank/DDBJ whole genome shotgun (WGS) entry which is preliminary data.</text>
</comment>
<evidence type="ECO:0000256" key="2">
    <source>
        <dbReference type="ARBA" id="ARBA00023002"/>
    </source>
</evidence>
<evidence type="ECO:0000256" key="5">
    <source>
        <dbReference type="PIRSR" id="PIRSR036492-1"/>
    </source>
</evidence>
<dbReference type="Gene3D" id="3.40.605.10">
    <property type="entry name" value="Aldehyde Dehydrogenase, Chain A, domain 1"/>
    <property type="match status" value="1"/>
</dbReference>
<dbReference type="GO" id="GO:0006081">
    <property type="term" value="P:aldehyde metabolic process"/>
    <property type="evidence" value="ECO:0007669"/>
    <property type="project" value="InterPro"/>
</dbReference>
<dbReference type="InterPro" id="IPR012394">
    <property type="entry name" value="Aldehyde_DH_NAD(P)"/>
</dbReference>
<evidence type="ECO:0000259" key="8">
    <source>
        <dbReference type="Pfam" id="PF00171"/>
    </source>
</evidence>
<dbReference type="EMBL" id="JAXCGZ010017193">
    <property type="protein sequence ID" value="KAK7068573.1"/>
    <property type="molecule type" value="Genomic_DNA"/>
</dbReference>
<dbReference type="SUPFAM" id="SSF53720">
    <property type="entry name" value="ALDH-like"/>
    <property type="match status" value="1"/>
</dbReference>
<sequence>MAPSYKAVVDKARQAYREGRTRSVEFRRQQLNQLRKMYVENEQMFLDALKADLRKPHLEAVIFETDFMLKDLDFILSRLDEWVKKQEVSSIVPEDKSFIYHDPYGVVLVMGAWNYPAQLTLIPAAGAMAAGNTVVMKPSEVSPATAKVIETLVPKYLDNDCYPVVCGGIPETTELLKERFDYIFYTGSTGVGKIVREAANKYLTPTTLELGGKSPCYIDDTADMDIAVRRILWGKMFNLGQTCIAPDYILCNKGVEGKFVQKAQEVLKEWYGDNPEQSPDLCRIVAERHVDRLVGYLDNGKVAVGGKYNKDDKWIEPTILTDVNPESKIMQDEIFGPILPILNVSNHTDVINFVNDREKPLSMYLFSTKDKDVEDILQNVSSGGVTVNDTLHHAANHNLPFGGVGHSGMGAYHGDYTFDTFTHKKSVLVRGYGKAPEQILQNRYPPYNQDKLKVLTS</sequence>
<evidence type="ECO:0000256" key="6">
    <source>
        <dbReference type="PROSITE-ProRule" id="PRU10007"/>
    </source>
</evidence>
<evidence type="ECO:0000256" key="3">
    <source>
        <dbReference type="ARBA" id="ARBA00023027"/>
    </source>
</evidence>
<keyword evidence="3" id="KW-0520">NAD</keyword>
<dbReference type="FunFam" id="3.40.605.10:FF:000004">
    <property type="entry name" value="Aldehyde dehydrogenase"/>
    <property type="match status" value="1"/>
</dbReference>
<evidence type="ECO:0000256" key="4">
    <source>
        <dbReference type="PIRNR" id="PIRNR036492"/>
    </source>
</evidence>
<evidence type="ECO:0000256" key="7">
    <source>
        <dbReference type="RuleBase" id="RU003345"/>
    </source>
</evidence>
<dbReference type="GO" id="GO:0005737">
    <property type="term" value="C:cytoplasm"/>
    <property type="evidence" value="ECO:0007669"/>
    <property type="project" value="TreeGrafter"/>
</dbReference>
<dbReference type="InterPro" id="IPR016163">
    <property type="entry name" value="Ald_DH_C"/>
</dbReference>
<evidence type="ECO:0000313" key="9">
    <source>
        <dbReference type="EMBL" id="KAK7068573.1"/>
    </source>
</evidence>
<organism evidence="9 10">
    <name type="scientific">Halocaridina rubra</name>
    <name type="common">Hawaiian red shrimp</name>
    <dbReference type="NCBI Taxonomy" id="373956"/>
    <lineage>
        <taxon>Eukaryota</taxon>
        <taxon>Metazoa</taxon>
        <taxon>Ecdysozoa</taxon>
        <taxon>Arthropoda</taxon>
        <taxon>Crustacea</taxon>
        <taxon>Multicrustacea</taxon>
        <taxon>Malacostraca</taxon>
        <taxon>Eumalacostraca</taxon>
        <taxon>Eucarida</taxon>
        <taxon>Decapoda</taxon>
        <taxon>Pleocyemata</taxon>
        <taxon>Caridea</taxon>
        <taxon>Atyoidea</taxon>
        <taxon>Atyidae</taxon>
        <taxon>Halocaridina</taxon>
    </lineage>
</organism>
<dbReference type="AlphaFoldDB" id="A0AAN8ZYI0"/>
<dbReference type="Gene3D" id="3.40.309.10">
    <property type="entry name" value="Aldehyde Dehydrogenase, Chain A, domain 2"/>
    <property type="match status" value="1"/>
</dbReference>
<comment type="similarity">
    <text evidence="1 4 7">Belongs to the aldehyde dehydrogenase family.</text>
</comment>
<evidence type="ECO:0000313" key="10">
    <source>
        <dbReference type="Proteomes" id="UP001381693"/>
    </source>
</evidence>
<proteinExistence type="inferred from homology"/>
<dbReference type="InterPro" id="IPR016161">
    <property type="entry name" value="Ald_DH/histidinol_DH"/>
</dbReference>
<dbReference type="FunFam" id="3.40.309.10:FF:000003">
    <property type="entry name" value="Aldehyde dehydrogenase"/>
    <property type="match status" value="1"/>
</dbReference>
<feature type="active site" evidence="5 6">
    <location>
        <position position="209"/>
    </location>
</feature>
<dbReference type="Pfam" id="PF00171">
    <property type="entry name" value="Aldedh"/>
    <property type="match status" value="1"/>
</dbReference>
<dbReference type="Proteomes" id="UP001381693">
    <property type="component" value="Unassembled WGS sequence"/>
</dbReference>
<dbReference type="InterPro" id="IPR015590">
    <property type="entry name" value="Aldehyde_DH_dom"/>
</dbReference>
<keyword evidence="2 4" id="KW-0560">Oxidoreductase</keyword>
<name>A0AAN8ZYI0_HALRR</name>
<reference evidence="9 10" key="1">
    <citation type="submission" date="2023-11" db="EMBL/GenBank/DDBJ databases">
        <title>Halocaridina rubra genome assembly.</title>
        <authorList>
            <person name="Smith C."/>
        </authorList>
    </citation>
    <scope>NUCLEOTIDE SEQUENCE [LARGE SCALE GENOMIC DNA]</scope>
    <source>
        <strain evidence="9">EP-1</strain>
        <tissue evidence="9">Whole</tissue>
    </source>
</reference>
<dbReference type="PROSITE" id="PS00687">
    <property type="entry name" value="ALDEHYDE_DEHYDR_GLU"/>
    <property type="match status" value="1"/>
</dbReference>